<comment type="caution">
    <text evidence="2">The sequence shown here is derived from an EMBL/GenBank/DDBJ whole genome shotgun (WGS) entry which is preliminary data.</text>
</comment>
<feature type="region of interest" description="Disordered" evidence="1">
    <location>
        <begin position="320"/>
        <end position="361"/>
    </location>
</feature>
<feature type="region of interest" description="Disordered" evidence="1">
    <location>
        <begin position="174"/>
        <end position="206"/>
    </location>
</feature>
<feature type="compositionally biased region" description="Polar residues" evidence="1">
    <location>
        <begin position="1"/>
        <end position="23"/>
    </location>
</feature>
<keyword evidence="3" id="KW-1185">Reference proteome</keyword>
<feature type="region of interest" description="Disordered" evidence="1">
    <location>
        <begin position="218"/>
        <end position="240"/>
    </location>
</feature>
<dbReference type="Proteomes" id="UP000826656">
    <property type="component" value="Unassembled WGS sequence"/>
</dbReference>
<dbReference type="EMBL" id="JAIVGD010000015">
    <property type="protein sequence ID" value="KAH0759537.1"/>
    <property type="molecule type" value="Genomic_DNA"/>
</dbReference>
<accession>A0ABQ7V641</accession>
<feature type="compositionally biased region" description="Acidic residues" evidence="1">
    <location>
        <begin position="180"/>
        <end position="189"/>
    </location>
</feature>
<sequence length="361" mass="39769">MSNFNSSLKTPLSQEIENSSSFDFSIPTSEESPSTPVCGRGEMVESFTPQTEVLASHVPPSDEVLVYSSTLLVSGEKSQNSEAQSVAKPGAELFSEETEVGSMDVSSTISERLFDGDLPEGNGPDSCILTAGAELVTVQSLASLRGDTQPTLLDQELRSSDQVSHKSQHVFDQTRIPLGVEDDEEEEEEPQLRWRSRGVRGTNPSQIKVNELETVNKLSKDVSPATRTDSAEERNRKGKGKLVKTHLNGENKRYGTRSVTQKVLGSVMEANVAQTERIRKIRQKGSLTVESISILMPVDDSETQSNDIVRAMAKQKIEAEEERVKLKGTQKRSRKSSSKKEKVTKQKSSEKKKRVKKSVDA</sequence>
<evidence type="ECO:0000256" key="1">
    <source>
        <dbReference type="SAM" id="MobiDB-lite"/>
    </source>
</evidence>
<proteinExistence type="predicted"/>
<feature type="region of interest" description="Disordered" evidence="1">
    <location>
        <begin position="1"/>
        <end position="44"/>
    </location>
</feature>
<reference evidence="2 3" key="1">
    <citation type="journal article" date="2021" name="bioRxiv">
        <title>Chromosome-scale and haplotype-resolved genome assembly of a tetraploid potato cultivar.</title>
        <authorList>
            <person name="Sun H."/>
            <person name="Jiao W.-B."/>
            <person name="Krause K."/>
            <person name="Campoy J.A."/>
            <person name="Goel M."/>
            <person name="Folz-Donahue K."/>
            <person name="Kukat C."/>
            <person name="Huettel B."/>
            <person name="Schneeberger K."/>
        </authorList>
    </citation>
    <scope>NUCLEOTIDE SEQUENCE [LARGE SCALE GENOMIC DNA]</scope>
    <source>
        <strain evidence="2">SolTubOtavaFocal</strain>
        <tissue evidence="2">Leaves</tissue>
    </source>
</reference>
<feature type="compositionally biased region" description="Basic residues" evidence="1">
    <location>
        <begin position="326"/>
        <end position="337"/>
    </location>
</feature>
<feature type="compositionally biased region" description="Low complexity" evidence="1">
    <location>
        <begin position="27"/>
        <end position="36"/>
    </location>
</feature>
<name>A0ABQ7V641_SOLTU</name>
<evidence type="ECO:0000313" key="2">
    <source>
        <dbReference type="EMBL" id="KAH0759537.1"/>
    </source>
</evidence>
<evidence type="ECO:0000313" key="3">
    <source>
        <dbReference type="Proteomes" id="UP000826656"/>
    </source>
</evidence>
<feature type="compositionally biased region" description="Basic and acidic residues" evidence="1">
    <location>
        <begin position="338"/>
        <end position="349"/>
    </location>
</feature>
<organism evidence="2 3">
    <name type="scientific">Solanum tuberosum</name>
    <name type="common">Potato</name>
    <dbReference type="NCBI Taxonomy" id="4113"/>
    <lineage>
        <taxon>Eukaryota</taxon>
        <taxon>Viridiplantae</taxon>
        <taxon>Streptophyta</taxon>
        <taxon>Embryophyta</taxon>
        <taxon>Tracheophyta</taxon>
        <taxon>Spermatophyta</taxon>
        <taxon>Magnoliopsida</taxon>
        <taxon>eudicotyledons</taxon>
        <taxon>Gunneridae</taxon>
        <taxon>Pentapetalae</taxon>
        <taxon>asterids</taxon>
        <taxon>lamiids</taxon>
        <taxon>Solanales</taxon>
        <taxon>Solanaceae</taxon>
        <taxon>Solanoideae</taxon>
        <taxon>Solaneae</taxon>
        <taxon>Solanum</taxon>
    </lineage>
</organism>
<feature type="compositionally biased region" description="Basic residues" evidence="1">
    <location>
        <begin position="350"/>
        <end position="361"/>
    </location>
</feature>
<protein>
    <submittedName>
        <fullName evidence="2">Uncharacterized protein</fullName>
    </submittedName>
</protein>
<gene>
    <name evidence="2" type="ORF">KY290_023030</name>
</gene>